<accession>A0ABN9WJG6</accession>
<reference evidence="2" key="1">
    <citation type="submission" date="2023-10" db="EMBL/GenBank/DDBJ databases">
        <authorList>
            <person name="Chen Y."/>
            <person name="Shah S."/>
            <person name="Dougan E. K."/>
            <person name="Thang M."/>
            <person name="Chan C."/>
        </authorList>
    </citation>
    <scope>NUCLEOTIDE SEQUENCE [LARGE SCALE GENOMIC DNA]</scope>
</reference>
<feature type="region of interest" description="Disordered" evidence="1">
    <location>
        <begin position="276"/>
        <end position="311"/>
    </location>
</feature>
<feature type="compositionally biased region" description="Basic and acidic residues" evidence="1">
    <location>
        <begin position="554"/>
        <end position="567"/>
    </location>
</feature>
<proteinExistence type="predicted"/>
<dbReference type="Proteomes" id="UP001189429">
    <property type="component" value="Unassembled WGS sequence"/>
</dbReference>
<feature type="compositionally biased region" description="Low complexity" evidence="1">
    <location>
        <begin position="300"/>
        <end position="311"/>
    </location>
</feature>
<evidence type="ECO:0000313" key="3">
    <source>
        <dbReference type="Proteomes" id="UP001189429"/>
    </source>
</evidence>
<feature type="region of interest" description="Disordered" evidence="1">
    <location>
        <begin position="536"/>
        <end position="567"/>
    </location>
</feature>
<keyword evidence="3" id="KW-1185">Reference proteome</keyword>
<evidence type="ECO:0000313" key="2">
    <source>
        <dbReference type="EMBL" id="CAK0886663.1"/>
    </source>
</evidence>
<sequence>MPGPLADGPQVMARCPRWAAVAAAPPPYCGRLRCERAEVLVIGEFGADVCLVELDNLRFSRLADEDAGDEFYQAFVAADGRGALVVPGDVAVSSALDGLVTSFRRGLAEPLGHLSAGLGYLACAVGLAARPDSPATSPLQSRGIFVPAALVADGPERTAPLVRAVAVGACVAALLDLMLKAGADSGASGPGSAEASGAQDISIITVLLLVLVFTPGLLVSAFSLSFLRSRDEAMALKVLTALGLRERLERRPAVTGAPPGQPLWCRWVKKTWAAFAPPPSTDGRQLVPDSALGDGERASGATAEAAPPGRGAAAEVQSAAALRPLALPTRPRPDCPPTTAWLTAGDGAEGAWAPLFTVRRPLAEGETRRLSLFEPRFLALLDSLRDLGSTRRGLRLAVVFAPLGSERPLALEQAPTSEAGLRPPLSVEVDAVLEGRGRVVEVETVCEALGEDGQRRWRLEVRGTSQTFCTRSCALASDELGALWAAPPGQSAGAVAELRPQAAGGPATADPVRCVVVVGLLHVNGVVRSLSRLLGPGHGSAKEPDAPPAVAVDNRPRSAAKERRETRGSFGGLGKAWKAMNAWGDEFERKHFNGDLLHTVGSAPRKTVQAMNEWGDDFERRHFDGDLIGAIDRTLAGRGGFVGKRIVDTSACLVQKLSL</sequence>
<dbReference type="EMBL" id="CAUYUJ010018837">
    <property type="protein sequence ID" value="CAK0886663.1"/>
    <property type="molecule type" value="Genomic_DNA"/>
</dbReference>
<gene>
    <name evidence="2" type="ORF">PCOR1329_LOCUS67957</name>
</gene>
<name>A0ABN9WJG6_9DINO</name>
<organism evidence="2 3">
    <name type="scientific">Prorocentrum cordatum</name>
    <dbReference type="NCBI Taxonomy" id="2364126"/>
    <lineage>
        <taxon>Eukaryota</taxon>
        <taxon>Sar</taxon>
        <taxon>Alveolata</taxon>
        <taxon>Dinophyceae</taxon>
        <taxon>Prorocentrales</taxon>
        <taxon>Prorocentraceae</taxon>
        <taxon>Prorocentrum</taxon>
    </lineage>
</organism>
<evidence type="ECO:0000256" key="1">
    <source>
        <dbReference type="SAM" id="MobiDB-lite"/>
    </source>
</evidence>
<protein>
    <submittedName>
        <fullName evidence="2">Uncharacterized protein</fullName>
    </submittedName>
</protein>
<comment type="caution">
    <text evidence="2">The sequence shown here is derived from an EMBL/GenBank/DDBJ whole genome shotgun (WGS) entry which is preliminary data.</text>
</comment>